<keyword evidence="4" id="KW-1185">Reference proteome</keyword>
<evidence type="ECO:0000256" key="2">
    <source>
        <dbReference type="SAM" id="SignalP"/>
    </source>
</evidence>
<feature type="transmembrane region" description="Helical" evidence="1">
    <location>
        <begin position="78"/>
        <end position="95"/>
    </location>
</feature>
<comment type="caution">
    <text evidence="3">The sequence shown here is derived from an EMBL/GenBank/DDBJ whole genome shotgun (WGS) entry which is preliminary data.</text>
</comment>
<sequence>MSIPFTILYFSSALCAHAQFTDFDESDKSCRDLGHCRSIWDIIWSCLVVIFTCTWLAIHPNIPKQGKGRLWKFGRSAGAFIAALIAPEVIILTAWEQRVAAQELLNTIPKEENWTLSHAFFAHMGGFMIGERDSDEAYILHPMEIGAYLRSGRLSFTQEDIQDKSKGDSLTKGFVVIQTGWFILQLIARAVERLPITELEITTLAFAILNCVTYALWWHKPLDVERPIYIDAIPFEDTQGDGVHTGYSKTSLSIFDSGIDNSQTSWNGLVFIIVAVAFGGVHCIPWSFQFPTHAEKWTWRIGSIITAAFPPVMPVALSTQSSILRTIIVFFLFSLYVLARLALLALAFTTLRSLPPDAYTTVHWTTFIPHI</sequence>
<name>A0A9P5Y4H4_9AGAR</name>
<feature type="transmembrane region" description="Helical" evidence="1">
    <location>
        <begin position="297"/>
        <end position="317"/>
    </location>
</feature>
<accession>A0A9P5Y4H4</accession>
<feature type="transmembrane region" description="Helical" evidence="1">
    <location>
        <begin position="42"/>
        <end position="58"/>
    </location>
</feature>
<keyword evidence="1" id="KW-1133">Transmembrane helix</keyword>
<keyword evidence="2" id="KW-0732">Signal</keyword>
<gene>
    <name evidence="3" type="ORF">BDZ94DRAFT_639532</name>
</gene>
<feature type="transmembrane region" description="Helical" evidence="1">
    <location>
        <begin position="323"/>
        <end position="348"/>
    </location>
</feature>
<organism evidence="3 4">
    <name type="scientific">Collybia nuda</name>
    <dbReference type="NCBI Taxonomy" id="64659"/>
    <lineage>
        <taxon>Eukaryota</taxon>
        <taxon>Fungi</taxon>
        <taxon>Dikarya</taxon>
        <taxon>Basidiomycota</taxon>
        <taxon>Agaricomycotina</taxon>
        <taxon>Agaricomycetes</taxon>
        <taxon>Agaricomycetidae</taxon>
        <taxon>Agaricales</taxon>
        <taxon>Tricholomatineae</taxon>
        <taxon>Clitocybaceae</taxon>
        <taxon>Collybia</taxon>
    </lineage>
</organism>
<evidence type="ECO:0000313" key="4">
    <source>
        <dbReference type="Proteomes" id="UP000807353"/>
    </source>
</evidence>
<dbReference type="EMBL" id="MU150265">
    <property type="protein sequence ID" value="KAF9463143.1"/>
    <property type="molecule type" value="Genomic_DNA"/>
</dbReference>
<evidence type="ECO:0000313" key="3">
    <source>
        <dbReference type="EMBL" id="KAF9463143.1"/>
    </source>
</evidence>
<feature type="signal peptide" evidence="2">
    <location>
        <begin position="1"/>
        <end position="18"/>
    </location>
</feature>
<dbReference type="PANTHER" id="PTHR35043">
    <property type="entry name" value="TRANSCRIPTION FACTOR DOMAIN-CONTAINING PROTEIN"/>
    <property type="match status" value="1"/>
</dbReference>
<dbReference type="PANTHER" id="PTHR35043:SF7">
    <property type="entry name" value="TRANSCRIPTION FACTOR DOMAIN-CONTAINING PROTEIN"/>
    <property type="match status" value="1"/>
</dbReference>
<dbReference type="AlphaFoldDB" id="A0A9P5Y4H4"/>
<evidence type="ECO:0000256" key="1">
    <source>
        <dbReference type="SAM" id="Phobius"/>
    </source>
</evidence>
<protein>
    <submittedName>
        <fullName evidence="3">Uncharacterized protein</fullName>
    </submittedName>
</protein>
<proteinExistence type="predicted"/>
<feature type="chain" id="PRO_5040221245" evidence="2">
    <location>
        <begin position="19"/>
        <end position="371"/>
    </location>
</feature>
<reference evidence="3" key="1">
    <citation type="submission" date="2020-11" db="EMBL/GenBank/DDBJ databases">
        <authorList>
            <consortium name="DOE Joint Genome Institute"/>
            <person name="Ahrendt S."/>
            <person name="Riley R."/>
            <person name="Andreopoulos W."/>
            <person name="Labutti K."/>
            <person name="Pangilinan J."/>
            <person name="Ruiz-Duenas F.J."/>
            <person name="Barrasa J.M."/>
            <person name="Sanchez-Garcia M."/>
            <person name="Camarero S."/>
            <person name="Miyauchi S."/>
            <person name="Serrano A."/>
            <person name="Linde D."/>
            <person name="Babiker R."/>
            <person name="Drula E."/>
            <person name="Ayuso-Fernandez I."/>
            <person name="Pacheco R."/>
            <person name="Padilla G."/>
            <person name="Ferreira P."/>
            <person name="Barriuso J."/>
            <person name="Kellner H."/>
            <person name="Castanera R."/>
            <person name="Alfaro M."/>
            <person name="Ramirez L."/>
            <person name="Pisabarro A.G."/>
            <person name="Kuo A."/>
            <person name="Tritt A."/>
            <person name="Lipzen A."/>
            <person name="He G."/>
            <person name="Yan M."/>
            <person name="Ng V."/>
            <person name="Cullen D."/>
            <person name="Martin F."/>
            <person name="Rosso M.-N."/>
            <person name="Henrissat B."/>
            <person name="Hibbett D."/>
            <person name="Martinez A.T."/>
            <person name="Grigoriev I.V."/>
        </authorList>
    </citation>
    <scope>NUCLEOTIDE SEQUENCE</scope>
    <source>
        <strain evidence="3">CBS 247.69</strain>
    </source>
</reference>
<keyword evidence="1" id="KW-0812">Transmembrane</keyword>
<dbReference type="OrthoDB" id="9451547at2759"/>
<feature type="transmembrane region" description="Helical" evidence="1">
    <location>
        <begin position="266"/>
        <end position="285"/>
    </location>
</feature>
<keyword evidence="1" id="KW-0472">Membrane</keyword>
<dbReference type="Proteomes" id="UP000807353">
    <property type="component" value="Unassembled WGS sequence"/>
</dbReference>